<dbReference type="Proteomes" id="UP001229421">
    <property type="component" value="Unassembled WGS sequence"/>
</dbReference>
<dbReference type="AlphaFoldDB" id="A0AAD8NFU0"/>
<accession>A0AAD8NFU0</accession>
<keyword evidence="2" id="KW-1185">Reference proteome</keyword>
<gene>
    <name evidence="1" type="ORF">QVD17_38956</name>
</gene>
<protein>
    <submittedName>
        <fullName evidence="1">Uncharacterized protein</fullName>
    </submittedName>
</protein>
<proteinExistence type="predicted"/>
<evidence type="ECO:0000313" key="2">
    <source>
        <dbReference type="Proteomes" id="UP001229421"/>
    </source>
</evidence>
<dbReference type="EMBL" id="JAUHHV010000011">
    <property type="protein sequence ID" value="KAK1407342.1"/>
    <property type="molecule type" value="Genomic_DNA"/>
</dbReference>
<comment type="caution">
    <text evidence="1">The sequence shown here is derived from an EMBL/GenBank/DDBJ whole genome shotgun (WGS) entry which is preliminary data.</text>
</comment>
<reference evidence="1" key="1">
    <citation type="journal article" date="2023" name="bioRxiv">
        <title>Improved chromosome-level genome assembly for marigold (Tagetes erecta).</title>
        <authorList>
            <person name="Jiang F."/>
            <person name="Yuan L."/>
            <person name="Wang S."/>
            <person name="Wang H."/>
            <person name="Xu D."/>
            <person name="Wang A."/>
            <person name="Fan W."/>
        </authorList>
    </citation>
    <scope>NUCLEOTIDE SEQUENCE</scope>
    <source>
        <strain evidence="1">WSJ</strain>
        <tissue evidence="1">Leaf</tissue>
    </source>
</reference>
<name>A0AAD8NFU0_TARER</name>
<sequence length="99" mass="11326">MKNLLKTQIEHVRLQTLTNALPFFSRPIRVHLFLCLLTLIPKFVLDLLRSFHNSHQFAPLSSSPIGSSLFHPLPFRKSFSILSLFHHLALVKHGTETSV</sequence>
<evidence type="ECO:0000313" key="1">
    <source>
        <dbReference type="EMBL" id="KAK1407342.1"/>
    </source>
</evidence>
<organism evidence="1 2">
    <name type="scientific">Tagetes erecta</name>
    <name type="common">African marigold</name>
    <dbReference type="NCBI Taxonomy" id="13708"/>
    <lineage>
        <taxon>Eukaryota</taxon>
        <taxon>Viridiplantae</taxon>
        <taxon>Streptophyta</taxon>
        <taxon>Embryophyta</taxon>
        <taxon>Tracheophyta</taxon>
        <taxon>Spermatophyta</taxon>
        <taxon>Magnoliopsida</taxon>
        <taxon>eudicotyledons</taxon>
        <taxon>Gunneridae</taxon>
        <taxon>Pentapetalae</taxon>
        <taxon>asterids</taxon>
        <taxon>campanulids</taxon>
        <taxon>Asterales</taxon>
        <taxon>Asteraceae</taxon>
        <taxon>Asteroideae</taxon>
        <taxon>Heliantheae alliance</taxon>
        <taxon>Tageteae</taxon>
        <taxon>Tagetes</taxon>
    </lineage>
</organism>